<dbReference type="SUPFAM" id="SSF53850">
    <property type="entry name" value="Periplasmic binding protein-like II"/>
    <property type="match status" value="1"/>
</dbReference>
<evidence type="ECO:0000313" key="4">
    <source>
        <dbReference type="EMBL" id="SJL83975.1"/>
    </source>
</evidence>
<keyword evidence="1 2" id="KW-0732">Signal</keyword>
<proteinExistence type="predicted"/>
<evidence type="ECO:0000256" key="1">
    <source>
        <dbReference type="ARBA" id="ARBA00022729"/>
    </source>
</evidence>
<dbReference type="InterPro" id="IPR050811">
    <property type="entry name" value="Phosphate_ABC_transporter"/>
</dbReference>
<dbReference type="PANTHER" id="PTHR30570">
    <property type="entry name" value="PERIPLASMIC PHOSPHATE BINDING COMPONENT OF PHOSPHATE ABC TRANSPORTER"/>
    <property type="match status" value="1"/>
</dbReference>
<organism evidence="4 5">
    <name type="scientific">Vibrio palustris</name>
    <dbReference type="NCBI Taxonomy" id="1918946"/>
    <lineage>
        <taxon>Bacteria</taxon>
        <taxon>Pseudomonadati</taxon>
        <taxon>Pseudomonadota</taxon>
        <taxon>Gammaproteobacteria</taxon>
        <taxon>Vibrionales</taxon>
        <taxon>Vibrionaceae</taxon>
        <taxon>Vibrio</taxon>
    </lineage>
</organism>
<dbReference type="EMBL" id="FUFT01000005">
    <property type="protein sequence ID" value="SJL83975.1"/>
    <property type="molecule type" value="Genomic_DNA"/>
</dbReference>
<dbReference type="Pfam" id="PF12849">
    <property type="entry name" value="PBP_like_2"/>
    <property type="match status" value="1"/>
</dbReference>
<accession>A0A1R4B4Y4</accession>
<dbReference type="AlphaFoldDB" id="A0A1R4B4Y4"/>
<keyword evidence="5" id="KW-1185">Reference proteome</keyword>
<protein>
    <submittedName>
        <fullName evidence="4">Phosphate-binding protein PstS 1</fullName>
    </submittedName>
</protein>
<dbReference type="RefSeq" id="WP_077314376.1">
    <property type="nucleotide sequence ID" value="NZ_AP024888.1"/>
</dbReference>
<dbReference type="Proteomes" id="UP000189475">
    <property type="component" value="Unassembled WGS sequence"/>
</dbReference>
<name>A0A1R4B4Y4_9VIBR</name>
<dbReference type="CDD" id="cd13653">
    <property type="entry name" value="PBP2_phosphate_like_1"/>
    <property type="match status" value="1"/>
</dbReference>
<feature type="chain" id="PRO_5012481281" evidence="2">
    <location>
        <begin position="22"/>
        <end position="275"/>
    </location>
</feature>
<reference evidence="4 5" key="1">
    <citation type="submission" date="2017-02" db="EMBL/GenBank/DDBJ databases">
        <authorList>
            <person name="Peterson S.W."/>
        </authorList>
    </citation>
    <scope>NUCLEOTIDE SEQUENCE [LARGE SCALE GENOMIC DNA]</scope>
    <source>
        <strain evidence="4 5">CECT 9027</strain>
    </source>
</reference>
<dbReference type="Gene3D" id="3.40.190.10">
    <property type="entry name" value="Periplasmic binding protein-like II"/>
    <property type="match status" value="2"/>
</dbReference>
<dbReference type="STRING" id="1918946.VPAL9027_01954"/>
<evidence type="ECO:0000256" key="2">
    <source>
        <dbReference type="SAM" id="SignalP"/>
    </source>
</evidence>
<dbReference type="InterPro" id="IPR024370">
    <property type="entry name" value="PBP_domain"/>
</dbReference>
<evidence type="ECO:0000313" key="5">
    <source>
        <dbReference type="Proteomes" id="UP000189475"/>
    </source>
</evidence>
<feature type="signal peptide" evidence="2">
    <location>
        <begin position="1"/>
        <end position="21"/>
    </location>
</feature>
<gene>
    <name evidence="4" type="primary">pstS1</name>
    <name evidence="4" type="ORF">VPAL9027_01954</name>
</gene>
<feature type="domain" description="PBP" evidence="3">
    <location>
        <begin position="18"/>
        <end position="257"/>
    </location>
</feature>
<evidence type="ECO:0000259" key="3">
    <source>
        <dbReference type="Pfam" id="PF12849"/>
    </source>
</evidence>
<dbReference type="OrthoDB" id="9790048at2"/>
<sequence>MLRLCFTTLAVILSFTSSAVAQQDIHISGSTSVAEVVELLAENFEKHNPDTFISVQGINSLSGITMLKKGVADIALSSHYLTQTEQESTLKVETMAIDGLVMIANIKNPVTNLSRRELFDIYRGNITNWKQLGGPNRPIAVITREPTSDSRNSFETLIGLIKVINEHQVSTITSNALVVNSSAMMKSLVHHNEQAIGYISSGAVDHSINAMTIDHIASTPNNIAKRDYPLARPFLLMHYPQQDSKQITAFLEYTHSADAKQILAQYGYQKMAEAK</sequence>
<dbReference type="PANTHER" id="PTHR30570:SF1">
    <property type="entry name" value="PHOSPHATE-BINDING PROTEIN PSTS"/>
    <property type="match status" value="1"/>
</dbReference>